<evidence type="ECO:0000313" key="1">
    <source>
        <dbReference type="EMBL" id="KAF9670345.1"/>
    </source>
</evidence>
<sequence>MIATIIGKQPSKEDKFEYVTHGKLYKIDKEGSGADFKLYAQKLLSLSPFRSHKNASSFLIYHWIASLIQDRLVI</sequence>
<gene>
    <name evidence="1" type="ORF">SADUNF_Sadunf13G0058700</name>
</gene>
<evidence type="ECO:0000313" key="2">
    <source>
        <dbReference type="Proteomes" id="UP000657918"/>
    </source>
</evidence>
<reference evidence="1 2" key="1">
    <citation type="submission" date="2020-10" db="EMBL/GenBank/DDBJ databases">
        <title>Plant Genome Project.</title>
        <authorList>
            <person name="Zhang R.-G."/>
        </authorList>
    </citation>
    <scope>NUCLEOTIDE SEQUENCE [LARGE SCALE GENOMIC DNA]</scope>
    <source>
        <strain evidence="1">FAFU-HL-1</strain>
        <tissue evidence="1">Leaf</tissue>
    </source>
</reference>
<proteinExistence type="predicted"/>
<dbReference type="Pfam" id="PF03870">
    <property type="entry name" value="RNA_pol_Rpb8"/>
    <property type="match status" value="1"/>
</dbReference>
<dbReference type="OrthoDB" id="20018at2759"/>
<dbReference type="InterPro" id="IPR005570">
    <property type="entry name" value="RPABC3"/>
</dbReference>
<dbReference type="EMBL" id="JADGMS010000013">
    <property type="protein sequence ID" value="KAF9670345.1"/>
    <property type="molecule type" value="Genomic_DNA"/>
</dbReference>
<keyword evidence="2" id="KW-1185">Reference proteome</keyword>
<organism evidence="1 2">
    <name type="scientific">Salix dunnii</name>
    <dbReference type="NCBI Taxonomy" id="1413687"/>
    <lineage>
        <taxon>Eukaryota</taxon>
        <taxon>Viridiplantae</taxon>
        <taxon>Streptophyta</taxon>
        <taxon>Embryophyta</taxon>
        <taxon>Tracheophyta</taxon>
        <taxon>Spermatophyta</taxon>
        <taxon>Magnoliopsida</taxon>
        <taxon>eudicotyledons</taxon>
        <taxon>Gunneridae</taxon>
        <taxon>Pentapetalae</taxon>
        <taxon>rosids</taxon>
        <taxon>fabids</taxon>
        <taxon>Malpighiales</taxon>
        <taxon>Salicaceae</taxon>
        <taxon>Saliceae</taxon>
        <taxon>Salix</taxon>
    </lineage>
</organism>
<dbReference type="AlphaFoldDB" id="A0A835JNP9"/>
<dbReference type="GO" id="GO:0006351">
    <property type="term" value="P:DNA-templated transcription"/>
    <property type="evidence" value="ECO:0007669"/>
    <property type="project" value="InterPro"/>
</dbReference>
<dbReference type="Proteomes" id="UP000657918">
    <property type="component" value="Unassembled WGS sequence"/>
</dbReference>
<dbReference type="GO" id="GO:0003899">
    <property type="term" value="F:DNA-directed RNA polymerase activity"/>
    <property type="evidence" value="ECO:0007669"/>
    <property type="project" value="InterPro"/>
</dbReference>
<protein>
    <submittedName>
        <fullName evidence="1">Uncharacterized protein</fullName>
    </submittedName>
</protein>
<comment type="caution">
    <text evidence="1">The sequence shown here is derived from an EMBL/GenBank/DDBJ whole genome shotgun (WGS) entry which is preliminary data.</text>
</comment>
<name>A0A835JNP9_9ROSI</name>
<accession>A0A835JNP9</accession>